<organism evidence="2 3">
    <name type="scientific">Thermosulfurimonas marina</name>
    <dbReference type="NCBI Taxonomy" id="2047767"/>
    <lineage>
        <taxon>Bacteria</taxon>
        <taxon>Pseudomonadati</taxon>
        <taxon>Thermodesulfobacteriota</taxon>
        <taxon>Thermodesulfobacteria</taxon>
        <taxon>Thermodesulfobacteriales</taxon>
        <taxon>Thermodesulfobacteriaceae</taxon>
        <taxon>Thermosulfurimonas</taxon>
    </lineage>
</organism>
<feature type="domain" description="PilZ" evidence="1">
    <location>
        <begin position="96"/>
        <end position="171"/>
    </location>
</feature>
<dbReference type="KEGG" id="tmai:FVE67_09080"/>
<keyword evidence="3" id="KW-1185">Reference proteome</keyword>
<dbReference type="Gene3D" id="2.40.10.220">
    <property type="entry name" value="predicted glycosyltransferase like domains"/>
    <property type="match status" value="1"/>
</dbReference>
<name>A0A6H1WUR8_9BACT</name>
<evidence type="ECO:0000313" key="2">
    <source>
        <dbReference type="EMBL" id="QJA06930.1"/>
    </source>
</evidence>
<evidence type="ECO:0000259" key="1">
    <source>
        <dbReference type="Pfam" id="PF07238"/>
    </source>
</evidence>
<dbReference type="AlphaFoldDB" id="A0A6H1WUR8"/>
<sequence>MSEKEARTHVRIDDRILLRFRRLTPEEFQEKMLRYRTGEESPWIDPLRPPGEARKLDYHLKKLREKNRDLAEVLEILALRMDRLLLDMKAEEIRREFREISANLSGAGLRVPLGERPQVGDLYELDIGLLPEYYFFRAYGEVVRLEDSEVAFRFVWITEDDQDRLVQHVFRKQILQIQISRRAVEK</sequence>
<dbReference type="InterPro" id="IPR009875">
    <property type="entry name" value="PilZ_domain"/>
</dbReference>
<dbReference type="Pfam" id="PF07238">
    <property type="entry name" value="PilZ"/>
    <property type="match status" value="1"/>
</dbReference>
<dbReference type="RefSeq" id="WP_168720279.1">
    <property type="nucleotide sequence ID" value="NZ_CP042909.1"/>
</dbReference>
<proteinExistence type="predicted"/>
<dbReference type="Proteomes" id="UP000501253">
    <property type="component" value="Chromosome"/>
</dbReference>
<evidence type="ECO:0000313" key="3">
    <source>
        <dbReference type="Proteomes" id="UP000501253"/>
    </source>
</evidence>
<dbReference type="GO" id="GO:0035438">
    <property type="term" value="F:cyclic-di-GMP binding"/>
    <property type="evidence" value="ECO:0007669"/>
    <property type="project" value="InterPro"/>
</dbReference>
<accession>A0A6H1WUR8</accession>
<dbReference type="EMBL" id="CP042909">
    <property type="protein sequence ID" value="QJA06930.1"/>
    <property type="molecule type" value="Genomic_DNA"/>
</dbReference>
<reference evidence="2 3" key="1">
    <citation type="submission" date="2019-08" db="EMBL/GenBank/DDBJ databases">
        <title>Complete genome sequence of Thermosulfurimonas marina SU872T, an anaerobic thermophilic chemolithoautotrophic bacterium isolated from a shallow marine hydrothermal vent.</title>
        <authorList>
            <person name="Allioux M."/>
            <person name="Jebbar M."/>
            <person name="Slobodkina G."/>
            <person name="Slobodkin A."/>
            <person name="Moalic Y."/>
            <person name="Frolova A."/>
            <person name="Shao Z."/>
            <person name="Alain K."/>
        </authorList>
    </citation>
    <scope>NUCLEOTIDE SEQUENCE [LARGE SCALE GENOMIC DNA]</scope>
    <source>
        <strain evidence="2 3">SU872</strain>
    </source>
</reference>
<gene>
    <name evidence="2" type="ORF">FVE67_09080</name>
</gene>
<protein>
    <submittedName>
        <fullName evidence="2">PilZ domain-containing protein</fullName>
    </submittedName>
</protein>